<dbReference type="InterPro" id="IPR009333">
    <property type="entry name" value="DUF992"/>
</dbReference>
<accession>A0A371XCE8</accession>
<dbReference type="RefSeq" id="WP_116624481.1">
    <property type="nucleotide sequence ID" value="NZ_QURN01000010.1"/>
</dbReference>
<feature type="chain" id="PRO_5016788175" evidence="1">
    <location>
        <begin position="26"/>
        <end position="163"/>
    </location>
</feature>
<comment type="caution">
    <text evidence="2">The sequence shown here is derived from an EMBL/GenBank/DDBJ whole genome shotgun (WGS) entry which is preliminary data.</text>
</comment>
<keyword evidence="3" id="KW-1185">Reference proteome</keyword>
<evidence type="ECO:0000313" key="3">
    <source>
        <dbReference type="Proteomes" id="UP000262379"/>
    </source>
</evidence>
<keyword evidence="1" id="KW-0732">Signal</keyword>
<evidence type="ECO:0000313" key="2">
    <source>
        <dbReference type="EMBL" id="RFC66899.1"/>
    </source>
</evidence>
<reference evidence="3" key="1">
    <citation type="submission" date="2018-08" db="EMBL/GenBank/DDBJ databases">
        <authorList>
            <person name="Im W.T."/>
        </authorList>
    </citation>
    <scope>NUCLEOTIDE SEQUENCE [LARGE SCALE GENOMIC DNA]</scope>
    <source>
        <strain evidence="3">LA-28</strain>
    </source>
</reference>
<evidence type="ECO:0000256" key="1">
    <source>
        <dbReference type="SAM" id="SignalP"/>
    </source>
</evidence>
<proteinExistence type="predicted"/>
<feature type="signal peptide" evidence="1">
    <location>
        <begin position="1"/>
        <end position="25"/>
    </location>
</feature>
<name>A0A371XCE8_9HYPH</name>
<dbReference type="AlphaFoldDB" id="A0A371XCE8"/>
<organism evidence="2 3">
    <name type="scientific">Mesorhizobium denitrificans</name>
    <dbReference type="NCBI Taxonomy" id="2294114"/>
    <lineage>
        <taxon>Bacteria</taxon>
        <taxon>Pseudomonadati</taxon>
        <taxon>Pseudomonadota</taxon>
        <taxon>Alphaproteobacteria</taxon>
        <taxon>Hyphomicrobiales</taxon>
        <taxon>Phyllobacteriaceae</taxon>
        <taxon>Mesorhizobium</taxon>
    </lineage>
</organism>
<dbReference type="EMBL" id="QURN01000010">
    <property type="protein sequence ID" value="RFC66899.1"/>
    <property type="molecule type" value="Genomic_DNA"/>
</dbReference>
<dbReference type="Pfam" id="PF06186">
    <property type="entry name" value="DUF992"/>
    <property type="match status" value="1"/>
</dbReference>
<gene>
    <name evidence="2" type="ORF">DY251_13705</name>
</gene>
<protein>
    <submittedName>
        <fullName evidence="2">DUF992 domain-containing protein</fullName>
    </submittedName>
</protein>
<sequence length="163" mass="16949">MRTKLAIWGLAAGISAFAMPMTAQARGVEIGWLDCVVGKAGHIEIFRSDRDVKCTYTPMGGLSHPEPYVGRIEKFGLNIGATGHKVMQWKVMAVGSNAYEPGSLSGRYLGVSAEATAAAGVGANVLGGGSDQSFLLQPISVQQQGGLNVAASITRFTLSSGGY</sequence>
<dbReference type="Proteomes" id="UP000262379">
    <property type="component" value="Unassembled WGS sequence"/>
</dbReference>